<keyword evidence="4" id="KW-1133">Transmembrane helix</keyword>
<protein>
    <submittedName>
        <fullName evidence="6">P-loop containing nucleoside triphosphate hydrolase protein</fullName>
    </submittedName>
</protein>
<dbReference type="InterPro" id="IPR003439">
    <property type="entry name" value="ABC_transporter-like_ATP-bd"/>
</dbReference>
<gene>
    <name evidence="6" type="ORF">BD410DRAFT_850738</name>
</gene>
<evidence type="ECO:0000256" key="4">
    <source>
        <dbReference type="SAM" id="Phobius"/>
    </source>
</evidence>
<evidence type="ECO:0000313" key="7">
    <source>
        <dbReference type="Proteomes" id="UP000294933"/>
    </source>
</evidence>
<proteinExistence type="predicted"/>
<dbReference type="Pfam" id="PF00005">
    <property type="entry name" value="ABC_tran"/>
    <property type="match status" value="1"/>
</dbReference>
<dbReference type="Gene3D" id="3.40.50.300">
    <property type="entry name" value="P-loop containing nucleotide triphosphate hydrolases"/>
    <property type="match status" value="2"/>
</dbReference>
<keyword evidence="4" id="KW-0472">Membrane</keyword>
<dbReference type="PANTHER" id="PTHR19211:SF15">
    <property type="entry name" value="ATP-BINDING CASSETTE SUB-FAMILY F MEMBER 2"/>
    <property type="match status" value="1"/>
</dbReference>
<dbReference type="FunFam" id="3.40.50.300:FF:001092">
    <property type="entry name" value="ATP-binding cassette sub-family F member 2"/>
    <property type="match status" value="1"/>
</dbReference>
<keyword evidence="4" id="KW-0812">Transmembrane</keyword>
<dbReference type="InterPro" id="IPR050611">
    <property type="entry name" value="ABCF"/>
</dbReference>
<dbReference type="VEuPathDB" id="FungiDB:BD410DRAFT_850738"/>
<organism evidence="6 7">
    <name type="scientific">Rickenella mellea</name>
    <dbReference type="NCBI Taxonomy" id="50990"/>
    <lineage>
        <taxon>Eukaryota</taxon>
        <taxon>Fungi</taxon>
        <taxon>Dikarya</taxon>
        <taxon>Basidiomycota</taxon>
        <taxon>Agaricomycotina</taxon>
        <taxon>Agaricomycetes</taxon>
        <taxon>Hymenochaetales</taxon>
        <taxon>Rickenellaceae</taxon>
        <taxon>Rickenella</taxon>
    </lineage>
</organism>
<dbReference type="GO" id="GO:0005524">
    <property type="term" value="F:ATP binding"/>
    <property type="evidence" value="ECO:0007669"/>
    <property type="project" value="UniProtKB-KW"/>
</dbReference>
<accession>A0A4R5XG97</accession>
<feature type="domain" description="AAA+ ATPase" evidence="5">
    <location>
        <begin position="201"/>
        <end position="352"/>
    </location>
</feature>
<keyword evidence="3" id="KW-0067">ATP-binding</keyword>
<keyword evidence="7" id="KW-1185">Reference proteome</keyword>
<dbReference type="STRING" id="50990.A0A4R5XG97"/>
<sequence>MHCSVKMSTFLQAIAEQDIDIPDHIDIYLVCREAEPAVINAVGFIRESAKKSVAKIEKRIEDLEMAESVDEMVLEAAYEEPEEMEPNTFEAKAGSILHEPMDSVCTTIMELTPKKKTVYYKGNYTTFVHTKIENEVNQMKACIPSTGTYANLVKQAKSKQKIIDKMDAAGLIENVEMQRPLRFNFEKADSLYENLSFGIDMDSRIAILGANGTGKSTLLNLIMGLLQPSSGAISKHTSVKLVKYLQHSTNQLPYERSPIEYFDGLYPDKDVMAWLAQLGSEAGVWCPHSSRWTIPHILLLDEPTNHLDMTSFDALTRAIKEFEGGVVIVSHNFRSYPILSPSCSPLFTLTFSFTAFAICGAIIALILQVSEKPWDVKDMKNCNLTCKDITTVNYKKLLVKQSSFLRLLPFKL</sequence>
<dbReference type="Proteomes" id="UP000294933">
    <property type="component" value="Unassembled WGS sequence"/>
</dbReference>
<dbReference type="SUPFAM" id="SSF52540">
    <property type="entry name" value="P-loop containing nucleoside triphosphate hydrolases"/>
    <property type="match status" value="1"/>
</dbReference>
<keyword evidence="6" id="KW-0378">Hydrolase</keyword>
<evidence type="ECO:0000313" key="6">
    <source>
        <dbReference type="EMBL" id="TDL30200.1"/>
    </source>
</evidence>
<name>A0A4R5XG97_9AGAM</name>
<evidence type="ECO:0000256" key="3">
    <source>
        <dbReference type="ARBA" id="ARBA00022840"/>
    </source>
</evidence>
<dbReference type="InterPro" id="IPR003593">
    <property type="entry name" value="AAA+_ATPase"/>
</dbReference>
<keyword evidence="2" id="KW-0547">Nucleotide-binding</keyword>
<keyword evidence="1" id="KW-0677">Repeat</keyword>
<feature type="transmembrane region" description="Helical" evidence="4">
    <location>
        <begin position="346"/>
        <end position="367"/>
    </location>
</feature>
<evidence type="ECO:0000256" key="1">
    <source>
        <dbReference type="ARBA" id="ARBA00022737"/>
    </source>
</evidence>
<dbReference type="InterPro" id="IPR027417">
    <property type="entry name" value="P-loop_NTPase"/>
</dbReference>
<dbReference type="SMART" id="SM00382">
    <property type="entry name" value="AAA"/>
    <property type="match status" value="1"/>
</dbReference>
<evidence type="ECO:0000259" key="5">
    <source>
        <dbReference type="SMART" id="SM00382"/>
    </source>
</evidence>
<dbReference type="GO" id="GO:0016887">
    <property type="term" value="F:ATP hydrolysis activity"/>
    <property type="evidence" value="ECO:0007669"/>
    <property type="project" value="InterPro"/>
</dbReference>
<dbReference type="PANTHER" id="PTHR19211">
    <property type="entry name" value="ATP-BINDING TRANSPORT PROTEIN-RELATED"/>
    <property type="match status" value="1"/>
</dbReference>
<dbReference type="EMBL" id="ML170156">
    <property type="protein sequence ID" value="TDL30200.1"/>
    <property type="molecule type" value="Genomic_DNA"/>
</dbReference>
<reference evidence="6 7" key="1">
    <citation type="submission" date="2018-06" db="EMBL/GenBank/DDBJ databases">
        <title>A transcriptomic atlas of mushroom development highlights an independent origin of complex multicellularity.</title>
        <authorList>
            <consortium name="DOE Joint Genome Institute"/>
            <person name="Krizsan K."/>
            <person name="Almasi E."/>
            <person name="Merenyi Z."/>
            <person name="Sahu N."/>
            <person name="Viragh M."/>
            <person name="Koszo T."/>
            <person name="Mondo S."/>
            <person name="Kiss B."/>
            <person name="Balint B."/>
            <person name="Kues U."/>
            <person name="Barry K."/>
            <person name="Hegedus J.C."/>
            <person name="Henrissat B."/>
            <person name="Johnson J."/>
            <person name="Lipzen A."/>
            <person name="Ohm R."/>
            <person name="Nagy I."/>
            <person name="Pangilinan J."/>
            <person name="Yan J."/>
            <person name="Xiong Y."/>
            <person name="Grigoriev I.V."/>
            <person name="Hibbett D.S."/>
            <person name="Nagy L.G."/>
        </authorList>
    </citation>
    <scope>NUCLEOTIDE SEQUENCE [LARGE SCALE GENOMIC DNA]</scope>
    <source>
        <strain evidence="6 7">SZMC22713</strain>
    </source>
</reference>
<dbReference type="AlphaFoldDB" id="A0A4R5XG97"/>
<dbReference type="OrthoDB" id="2110130at2759"/>
<evidence type="ECO:0000256" key="2">
    <source>
        <dbReference type="ARBA" id="ARBA00022741"/>
    </source>
</evidence>